<proteinExistence type="predicted"/>
<accession>A0AAV3M0P7</accession>
<reference evidence="1 2" key="1">
    <citation type="submission" date="2014-01" db="EMBL/GenBank/DDBJ databases">
        <authorList>
            <person name="Durkin A.S."/>
            <person name="McCorrison J."/>
            <person name="Torralba M."/>
            <person name="Gillis M."/>
            <person name="Haft D.H."/>
            <person name="Methe B."/>
            <person name="Sutton G."/>
            <person name="Nelson K.E."/>
        </authorList>
    </citation>
    <scope>NUCLEOTIDE SEQUENCE [LARGE SCALE GENOMIC DNA]</scope>
    <source>
        <strain evidence="1 2">205/92</strain>
    </source>
</reference>
<name>A0AAV3M0P7_9GAMM</name>
<gene>
    <name evidence="1" type="ORF">HMPREF1563_3931</name>
</gene>
<evidence type="ECO:0000313" key="2">
    <source>
        <dbReference type="Proteomes" id="UP000022311"/>
    </source>
</evidence>
<organism evidence="1 2">
    <name type="scientific">Providencia alcalifaciens 205/92</name>
    <dbReference type="NCBI Taxonomy" id="1256988"/>
    <lineage>
        <taxon>Bacteria</taxon>
        <taxon>Pseudomonadati</taxon>
        <taxon>Pseudomonadota</taxon>
        <taxon>Gammaproteobacteria</taxon>
        <taxon>Enterobacterales</taxon>
        <taxon>Morganellaceae</taxon>
        <taxon>Providencia</taxon>
    </lineage>
</organism>
<comment type="caution">
    <text evidence="1">The sequence shown here is derived from an EMBL/GenBank/DDBJ whole genome shotgun (WGS) entry which is preliminary data.</text>
</comment>
<evidence type="ECO:0000313" key="1">
    <source>
        <dbReference type="EMBL" id="EUD09376.1"/>
    </source>
</evidence>
<sequence>MVTCASRGWNPGIVFARKPSAEKSLDTTNLYCLLLMGTLYHEFKMAAELIIVSLTN</sequence>
<dbReference type="Proteomes" id="UP000022311">
    <property type="component" value="Unassembled WGS sequence"/>
</dbReference>
<protein>
    <submittedName>
        <fullName evidence="1">Uncharacterized protein</fullName>
    </submittedName>
</protein>
<dbReference type="AlphaFoldDB" id="A0AAV3M0P7"/>
<dbReference type="EMBL" id="JALD01000072">
    <property type="protein sequence ID" value="EUD09376.1"/>
    <property type="molecule type" value="Genomic_DNA"/>
</dbReference>